<keyword evidence="6" id="KW-0285">Flavoprotein</keyword>
<evidence type="ECO:0000313" key="9">
    <source>
        <dbReference type="Proteomes" id="UP000537989"/>
    </source>
</evidence>
<evidence type="ECO:0000256" key="2">
    <source>
        <dbReference type="ARBA" id="ARBA00005995"/>
    </source>
</evidence>
<comment type="catalytic activity">
    <reaction evidence="4">
        <text>a secondary aliphatic amine + O2 + H2O = a primary amine + an aldehyde + H2O2</text>
        <dbReference type="Rhea" id="RHEA:26414"/>
        <dbReference type="ChEBI" id="CHEBI:15377"/>
        <dbReference type="ChEBI" id="CHEBI:15379"/>
        <dbReference type="ChEBI" id="CHEBI:16240"/>
        <dbReference type="ChEBI" id="CHEBI:17478"/>
        <dbReference type="ChEBI" id="CHEBI:58855"/>
        <dbReference type="ChEBI" id="CHEBI:65296"/>
        <dbReference type="EC" id="1.4.3.4"/>
    </reaction>
</comment>
<reference evidence="8 9" key="1">
    <citation type="submission" date="2020-02" db="EMBL/GenBank/DDBJ databases">
        <title>Identification and distribution of gene clusters putatively required for synthesis of sphingolipid metabolism inhibitors in phylogenetically diverse species of the filamentous fungus Fusarium.</title>
        <authorList>
            <person name="Kim H.-S."/>
            <person name="Busman M."/>
            <person name="Brown D.W."/>
            <person name="Divon H."/>
            <person name="Uhlig S."/>
            <person name="Proctor R.H."/>
        </authorList>
    </citation>
    <scope>NUCLEOTIDE SEQUENCE [LARGE SCALE GENOMIC DNA]</scope>
    <source>
        <strain evidence="8 9">NRRL 2903</strain>
    </source>
</reference>
<dbReference type="PANTHER" id="PTHR43563:SF1">
    <property type="entry name" value="AMINE OXIDASE [FLAVIN-CONTAINING] B"/>
    <property type="match status" value="1"/>
</dbReference>
<evidence type="ECO:0000256" key="1">
    <source>
        <dbReference type="ARBA" id="ARBA00001974"/>
    </source>
</evidence>
<feature type="binding site" evidence="5">
    <location>
        <position position="278"/>
    </location>
    <ligand>
        <name>FAD</name>
        <dbReference type="ChEBI" id="CHEBI:57692"/>
    </ligand>
</feature>
<evidence type="ECO:0000256" key="3">
    <source>
        <dbReference type="ARBA" id="ARBA00023002"/>
    </source>
</evidence>
<keyword evidence="3 6" id="KW-0560">Oxidoreductase</keyword>
<evidence type="ECO:0000313" key="8">
    <source>
        <dbReference type="EMBL" id="KAF5240692.1"/>
    </source>
</evidence>
<protein>
    <recommendedName>
        <fullName evidence="6">Amine oxidase</fullName>
        <ecNumber evidence="6">1.4.3.-</ecNumber>
    </recommendedName>
</protein>
<gene>
    <name evidence="8" type="ORF">FAUST_4218</name>
</gene>
<evidence type="ECO:0000259" key="7">
    <source>
        <dbReference type="Pfam" id="PF01593"/>
    </source>
</evidence>
<dbReference type="Gene3D" id="3.50.50.60">
    <property type="entry name" value="FAD/NAD(P)-binding domain"/>
    <property type="match status" value="2"/>
</dbReference>
<evidence type="ECO:0000256" key="4">
    <source>
        <dbReference type="ARBA" id="ARBA00048448"/>
    </source>
</evidence>
<dbReference type="InterPro" id="IPR002937">
    <property type="entry name" value="Amino_oxidase"/>
</dbReference>
<dbReference type="SUPFAM" id="SSF51905">
    <property type="entry name" value="FAD/NAD(P)-binding domain"/>
    <property type="match status" value="1"/>
</dbReference>
<evidence type="ECO:0000256" key="6">
    <source>
        <dbReference type="RuleBase" id="RU362067"/>
    </source>
</evidence>
<dbReference type="Gene3D" id="3.90.660.10">
    <property type="match status" value="2"/>
</dbReference>
<accession>A0AAN6C3E9</accession>
<dbReference type="EMBL" id="JAAMOD010000109">
    <property type="protein sequence ID" value="KAF5240692.1"/>
    <property type="molecule type" value="Genomic_DNA"/>
</dbReference>
<dbReference type="InterPro" id="IPR001613">
    <property type="entry name" value="Flavin_amine_oxidase"/>
</dbReference>
<keyword evidence="6" id="KW-1133">Transmembrane helix</keyword>
<dbReference type="EC" id="1.4.3.-" evidence="6"/>
<dbReference type="AlphaFoldDB" id="A0AAN6C3E9"/>
<keyword evidence="6" id="KW-0812">Transmembrane</keyword>
<keyword evidence="9" id="KW-1185">Reference proteome</keyword>
<comment type="cofactor">
    <cofactor evidence="1 6">
        <name>FAD</name>
        <dbReference type="ChEBI" id="CHEBI:57692"/>
    </cofactor>
</comment>
<proteinExistence type="inferred from homology"/>
<feature type="domain" description="Amine oxidase" evidence="7">
    <location>
        <begin position="54"/>
        <end position="485"/>
    </location>
</feature>
<feature type="transmembrane region" description="Helical" evidence="6">
    <location>
        <begin position="209"/>
        <end position="228"/>
    </location>
</feature>
<comment type="caution">
    <text evidence="8">The sequence shown here is derived from an EMBL/GenBank/DDBJ whole genome shotgun (WGS) entry which is preliminary data.</text>
</comment>
<dbReference type="PANTHER" id="PTHR43563">
    <property type="entry name" value="AMINE OXIDASE"/>
    <property type="match status" value="1"/>
</dbReference>
<keyword evidence="6" id="KW-0274">FAD</keyword>
<feature type="binding site" evidence="5">
    <location>
        <begin position="74"/>
        <end position="75"/>
    </location>
    <ligand>
        <name>FAD</name>
        <dbReference type="ChEBI" id="CHEBI:57692"/>
    </ligand>
</feature>
<organism evidence="8 9">
    <name type="scientific">Fusarium austroamericanum</name>
    <dbReference type="NCBI Taxonomy" id="282268"/>
    <lineage>
        <taxon>Eukaryota</taxon>
        <taxon>Fungi</taxon>
        <taxon>Dikarya</taxon>
        <taxon>Ascomycota</taxon>
        <taxon>Pezizomycotina</taxon>
        <taxon>Sordariomycetes</taxon>
        <taxon>Hypocreomycetidae</taxon>
        <taxon>Hypocreales</taxon>
        <taxon>Nectriaceae</taxon>
        <taxon>Fusarium</taxon>
    </lineage>
</organism>
<comment type="similarity">
    <text evidence="2 6">Belongs to the flavin monoamine oxidase family.</text>
</comment>
<name>A0AAN6C3E9_FUSAU</name>
<dbReference type="Proteomes" id="UP000537989">
    <property type="component" value="Unassembled WGS sequence"/>
</dbReference>
<dbReference type="Pfam" id="PF01593">
    <property type="entry name" value="Amino_oxidase"/>
    <property type="match status" value="1"/>
</dbReference>
<keyword evidence="6" id="KW-0472">Membrane</keyword>
<evidence type="ECO:0000256" key="5">
    <source>
        <dbReference type="PIRSR" id="PIRSR601613-1"/>
    </source>
</evidence>
<dbReference type="GO" id="GO:0097621">
    <property type="term" value="F:monoamine oxidase activity"/>
    <property type="evidence" value="ECO:0007669"/>
    <property type="project" value="UniProtKB-EC"/>
</dbReference>
<dbReference type="InterPro" id="IPR036188">
    <property type="entry name" value="FAD/NAD-bd_sf"/>
</dbReference>
<dbReference type="PRINTS" id="PR00757">
    <property type="entry name" value="AMINEOXDASEF"/>
</dbReference>
<dbReference type="InterPro" id="IPR050703">
    <property type="entry name" value="Flavin_MAO"/>
</dbReference>
<sequence length="497" mass="55282">MTLRGMPLASTSTEGYCFDSATGVTTAGLLTEAVKPSSVQVDTSYDAIVIGAGFCGLVAARDLSLKCKKVLLLEARDRIGGRTWAVRAHDHVYELGGTWIHWLQPHVWSEITRYNLTGAIKESNGMTKESVISYPNDTADDFVVQDPEETDKRLLPLIAKFVDCDGEGGRSLFPNPYRPLDSIHVWRKWDLSLRERTEQIDMTPKDREFLLLFFNINCMVLPAVGGYLNFMRLFSLSNYDYNCFMAQSGKYKFADGTSHLASCILSEFRGTVLLDEPVKSVVTTADKVKVETRGGKVFDAAQIICTIPLHCLSDVRFDPALPEAFSSLRHPNQGGKVHVRVQETMQDWFGMGSEKASVVAAMTESMNPQGGTHLVTFAMSDGIIAQHHLRENPRAYLELLQKDVLPTDFKATPTHMVWHDWARDEFAKGAWASYGAGVLSDSLGSIMQNTKVSPRVVMANADWANGWVGYIDGAIEMGRKYAHEISSRLEESYLSKL</sequence>